<dbReference type="OMA" id="PNNTKMR"/>
<dbReference type="OrthoDB" id="671595at2759"/>
<evidence type="ECO:0000256" key="6">
    <source>
        <dbReference type="SAM" id="SignalP"/>
    </source>
</evidence>
<reference evidence="8 9" key="1">
    <citation type="journal article" date="2018" name="Nat. Ecol. Evol.">
        <title>Shark genomes provide insights into elasmobranch evolution and the origin of vertebrates.</title>
        <authorList>
            <person name="Hara Y"/>
            <person name="Yamaguchi K"/>
            <person name="Onimaru K"/>
            <person name="Kadota M"/>
            <person name="Koyanagi M"/>
            <person name="Keeley SD"/>
            <person name="Tatsumi K"/>
            <person name="Tanaka K"/>
            <person name="Motone F"/>
            <person name="Kageyama Y"/>
            <person name="Nozu R"/>
            <person name="Adachi N"/>
            <person name="Nishimura O"/>
            <person name="Nakagawa R"/>
            <person name="Tanegashima C"/>
            <person name="Kiyatake I"/>
            <person name="Matsumoto R"/>
            <person name="Murakumo K"/>
            <person name="Nishida K"/>
            <person name="Terakita A"/>
            <person name="Kuratani S"/>
            <person name="Sato K"/>
            <person name="Hyodo S Kuraku.S."/>
        </authorList>
    </citation>
    <scope>NUCLEOTIDE SEQUENCE [LARGE SCALE GENOMIC DNA]</scope>
</reference>
<keyword evidence="3 6" id="KW-0732">Signal</keyword>
<evidence type="ECO:0000256" key="1">
    <source>
        <dbReference type="ARBA" id="ARBA00009500"/>
    </source>
</evidence>
<evidence type="ECO:0000313" key="9">
    <source>
        <dbReference type="Proteomes" id="UP000288216"/>
    </source>
</evidence>
<dbReference type="GO" id="GO:0005615">
    <property type="term" value="C:extracellular space"/>
    <property type="evidence" value="ECO:0007669"/>
    <property type="project" value="InterPro"/>
</dbReference>
<comment type="similarity">
    <text evidence="1 5">Belongs to the serpin family.</text>
</comment>
<dbReference type="InterPro" id="IPR000215">
    <property type="entry name" value="Serpin_fam"/>
</dbReference>
<dbReference type="Gene3D" id="3.30.497.10">
    <property type="entry name" value="Antithrombin, subunit I, domain 2"/>
    <property type="match status" value="1"/>
</dbReference>
<dbReference type="FunFam" id="3.30.497.10:FF:000006">
    <property type="entry name" value="Plasminogen activator inhibitor 1"/>
    <property type="match status" value="1"/>
</dbReference>
<feature type="chain" id="PRO_5019481491" description="Serpin domain-containing protein" evidence="6">
    <location>
        <begin position="20"/>
        <end position="397"/>
    </location>
</feature>
<sequence length="397" mass="44426">MGKVGTLILLGVFLKSVHCQWKNTQVSEFGSDLGMKIFNHVAQSKPTENIIMSPNGIASVLGMLQLGAGGRTRQQLNNVLKYNSYGIYRKLKRIHKSLTESRNQDIVTIANGIFAPSDFAMEQPFIRKTKDVYQAVLRSLSFENPVEAATAINQWTNNQTRGMITNLVSPETLGEATRLVVVNAIFFKGLWKSRFLPENTRNRDFYAADGNVYQVPMMSQKSTFNFGMTLTPTNVKYYILELPYHGGTLSMFVVVPEDLNIQLSAITPYLNIQVINSWKSVMKEKKLDIALPKFTAEAETNLERPLSILGITDMFDEIKANFGKISRSGQLYVSQILQKAKIEVNEDGTRASAATAAVIMLKSFRITPPFVVNRSFLYILHHNPTGTVLFIGQVSKP</sequence>
<dbReference type="STRING" id="75743.A0A401P535"/>
<dbReference type="GO" id="GO:0010757">
    <property type="term" value="P:negative regulation of plasminogen activation"/>
    <property type="evidence" value="ECO:0007669"/>
    <property type="project" value="TreeGrafter"/>
</dbReference>
<dbReference type="Pfam" id="PF00079">
    <property type="entry name" value="Serpin"/>
    <property type="match status" value="1"/>
</dbReference>
<comment type="caution">
    <text evidence="8">The sequence shown here is derived from an EMBL/GenBank/DDBJ whole genome shotgun (WGS) entry which is preliminary data.</text>
</comment>
<feature type="domain" description="Serpin" evidence="7">
    <location>
        <begin position="35"/>
        <end position="397"/>
    </location>
</feature>
<dbReference type="SUPFAM" id="SSF56574">
    <property type="entry name" value="Serpins"/>
    <property type="match status" value="1"/>
</dbReference>
<dbReference type="InterPro" id="IPR042178">
    <property type="entry name" value="Serpin_sf_1"/>
</dbReference>
<protein>
    <recommendedName>
        <fullName evidence="7">Serpin domain-containing protein</fullName>
    </recommendedName>
</protein>
<dbReference type="EMBL" id="BFAA01001625">
    <property type="protein sequence ID" value="GCB68255.1"/>
    <property type="molecule type" value="Genomic_DNA"/>
</dbReference>
<dbReference type="PROSITE" id="PS00284">
    <property type="entry name" value="SERPIN"/>
    <property type="match status" value="1"/>
</dbReference>
<dbReference type="SMART" id="SM00093">
    <property type="entry name" value="SERPIN"/>
    <property type="match status" value="1"/>
</dbReference>
<dbReference type="PANTHER" id="PTHR11461">
    <property type="entry name" value="SERINE PROTEASE INHIBITOR, SERPIN"/>
    <property type="match status" value="1"/>
</dbReference>
<keyword evidence="9" id="KW-1185">Reference proteome</keyword>
<keyword evidence="4" id="KW-0722">Serine protease inhibitor</keyword>
<dbReference type="InterPro" id="IPR042185">
    <property type="entry name" value="Serpin_sf_2"/>
</dbReference>
<evidence type="ECO:0000256" key="5">
    <source>
        <dbReference type="RuleBase" id="RU000411"/>
    </source>
</evidence>
<evidence type="ECO:0000256" key="3">
    <source>
        <dbReference type="ARBA" id="ARBA00022729"/>
    </source>
</evidence>
<dbReference type="InterPro" id="IPR023796">
    <property type="entry name" value="Serpin_dom"/>
</dbReference>
<feature type="signal peptide" evidence="6">
    <location>
        <begin position="1"/>
        <end position="19"/>
    </location>
</feature>
<organism evidence="8 9">
    <name type="scientific">Scyliorhinus torazame</name>
    <name type="common">Cloudy catshark</name>
    <name type="synonym">Catulus torazame</name>
    <dbReference type="NCBI Taxonomy" id="75743"/>
    <lineage>
        <taxon>Eukaryota</taxon>
        <taxon>Metazoa</taxon>
        <taxon>Chordata</taxon>
        <taxon>Craniata</taxon>
        <taxon>Vertebrata</taxon>
        <taxon>Chondrichthyes</taxon>
        <taxon>Elasmobranchii</taxon>
        <taxon>Galeomorphii</taxon>
        <taxon>Galeoidea</taxon>
        <taxon>Carcharhiniformes</taxon>
        <taxon>Scyliorhinidae</taxon>
        <taxon>Scyliorhinus</taxon>
    </lineage>
</organism>
<evidence type="ECO:0000259" key="7">
    <source>
        <dbReference type="SMART" id="SM00093"/>
    </source>
</evidence>
<dbReference type="Proteomes" id="UP000288216">
    <property type="component" value="Unassembled WGS sequence"/>
</dbReference>
<gene>
    <name evidence="8" type="ORF">scyTo_0005278</name>
</gene>
<dbReference type="AlphaFoldDB" id="A0A401P535"/>
<evidence type="ECO:0000256" key="4">
    <source>
        <dbReference type="ARBA" id="ARBA00022900"/>
    </source>
</evidence>
<dbReference type="InterPro" id="IPR036186">
    <property type="entry name" value="Serpin_sf"/>
</dbReference>
<dbReference type="GO" id="GO:0004867">
    <property type="term" value="F:serine-type endopeptidase inhibitor activity"/>
    <property type="evidence" value="ECO:0007669"/>
    <property type="project" value="UniProtKB-KW"/>
</dbReference>
<dbReference type="InterPro" id="IPR023795">
    <property type="entry name" value="Serpin_CS"/>
</dbReference>
<keyword evidence="2" id="KW-0646">Protease inhibitor</keyword>
<accession>A0A401P535</accession>
<evidence type="ECO:0000313" key="8">
    <source>
        <dbReference type="EMBL" id="GCB68255.1"/>
    </source>
</evidence>
<evidence type="ECO:0000256" key="2">
    <source>
        <dbReference type="ARBA" id="ARBA00022690"/>
    </source>
</evidence>
<dbReference type="Gene3D" id="2.30.39.10">
    <property type="entry name" value="Alpha-1-antitrypsin, domain 1"/>
    <property type="match status" value="1"/>
</dbReference>
<dbReference type="PANTHER" id="PTHR11461:SF48">
    <property type="entry name" value="GLIA-DERIVED NEXIN"/>
    <property type="match status" value="1"/>
</dbReference>
<proteinExistence type="inferred from homology"/>
<name>A0A401P535_SCYTO</name>